<comment type="catalytic activity">
    <reaction evidence="3">
        <text>DNA(n) + a 2'-deoxyribonucleoside 5'-triphosphate = DNA(n+1) + diphosphate</text>
        <dbReference type="Rhea" id="RHEA:22508"/>
        <dbReference type="Rhea" id="RHEA-COMP:17339"/>
        <dbReference type="Rhea" id="RHEA-COMP:17340"/>
        <dbReference type="ChEBI" id="CHEBI:33019"/>
        <dbReference type="ChEBI" id="CHEBI:61560"/>
        <dbReference type="ChEBI" id="CHEBI:173112"/>
        <dbReference type="EC" id="2.7.7.7"/>
    </reaction>
</comment>
<dbReference type="SUPFAM" id="SSF52540">
    <property type="entry name" value="P-loop containing nucleoside triphosphate hydrolases"/>
    <property type="match status" value="1"/>
</dbReference>
<dbReference type="RefSeq" id="WP_305894486.1">
    <property type="nucleotide sequence ID" value="NZ_JAUZVZ010000021.1"/>
</dbReference>
<dbReference type="InterPro" id="IPR004622">
    <property type="entry name" value="DNA_pol_HolB"/>
</dbReference>
<evidence type="ECO:0000313" key="5">
    <source>
        <dbReference type="Proteomes" id="UP001231616"/>
    </source>
</evidence>
<evidence type="ECO:0000313" key="4">
    <source>
        <dbReference type="EMBL" id="MDP4537223.1"/>
    </source>
</evidence>
<dbReference type="GO" id="GO:0003887">
    <property type="term" value="F:DNA-directed DNA polymerase activity"/>
    <property type="evidence" value="ECO:0007669"/>
    <property type="project" value="UniProtKB-EC"/>
</dbReference>
<dbReference type="InterPro" id="IPR027417">
    <property type="entry name" value="P-loop_NTPase"/>
</dbReference>
<keyword evidence="2" id="KW-0239">DNA-directed DNA polymerase</keyword>
<dbReference type="EC" id="2.7.7.7" evidence="1"/>
<gene>
    <name evidence="4" type="primary">holB</name>
    <name evidence="4" type="ORF">Q3O60_13610</name>
</gene>
<dbReference type="Proteomes" id="UP001231616">
    <property type="component" value="Unassembled WGS sequence"/>
</dbReference>
<dbReference type="InterPro" id="IPR050238">
    <property type="entry name" value="DNA_Rep/Repair_Clamp_Loader"/>
</dbReference>
<name>A0ABT9H1Q9_9GAMM</name>
<evidence type="ECO:0000256" key="1">
    <source>
        <dbReference type="ARBA" id="ARBA00012417"/>
    </source>
</evidence>
<keyword evidence="4" id="KW-0808">Transferase</keyword>
<dbReference type="Pfam" id="PF13177">
    <property type="entry name" value="DNA_pol3_delta2"/>
    <property type="match status" value="1"/>
</dbReference>
<reference evidence="4 5" key="1">
    <citation type="submission" date="2023-08" db="EMBL/GenBank/DDBJ databases">
        <authorList>
            <person name="Joshi A."/>
            <person name="Thite S."/>
        </authorList>
    </citation>
    <scope>NUCLEOTIDE SEQUENCE [LARGE SCALE GENOMIC DNA]</scope>
    <source>
        <strain evidence="4 5">AC40</strain>
    </source>
</reference>
<keyword evidence="4" id="KW-0548">Nucleotidyltransferase</keyword>
<comment type="caution">
    <text evidence="4">The sequence shown here is derived from an EMBL/GenBank/DDBJ whole genome shotgun (WGS) entry which is preliminary data.</text>
</comment>
<protein>
    <recommendedName>
        <fullName evidence="1">DNA-directed DNA polymerase</fullName>
        <ecNumber evidence="1">2.7.7.7</ecNumber>
    </recommendedName>
</protein>
<dbReference type="PANTHER" id="PTHR11669">
    <property type="entry name" value="REPLICATION FACTOR C / DNA POLYMERASE III GAMMA-TAU SUBUNIT"/>
    <property type="match status" value="1"/>
</dbReference>
<evidence type="ECO:0000256" key="2">
    <source>
        <dbReference type="ARBA" id="ARBA00022932"/>
    </source>
</evidence>
<evidence type="ECO:0000256" key="3">
    <source>
        <dbReference type="ARBA" id="ARBA00049244"/>
    </source>
</evidence>
<organism evidence="4 5">
    <name type="scientific">Alkalimonas collagenimarina</name>
    <dbReference type="NCBI Taxonomy" id="400390"/>
    <lineage>
        <taxon>Bacteria</taxon>
        <taxon>Pseudomonadati</taxon>
        <taxon>Pseudomonadota</taxon>
        <taxon>Gammaproteobacteria</taxon>
        <taxon>Alkalimonas</taxon>
    </lineage>
</organism>
<proteinExistence type="predicted"/>
<sequence length="298" mass="33406">MLPWLDNSYQQLAALALQAELPHAILLTGSSGVGKVQLAEALAALLLCREPQQQNPCGECKSCRLRLADHHADYWHQAEAEGRIGVDRIRQLTAFFQGSAQQGGVRIALLPQAERMSEAAANALLKTLEEPPSTCFLLLTSDQPAMLLPTITSRCQRWAIGVNDVAEATTWLQQQSQQPLPDFMQPMAASAPLQALHWLQSEQAEEAKQLLQQLEQYVQNQLDLHTVVKALEKSAVLSVVLSWFIRQRLPELISLPQQAHWQLLQYFQRWCRDETQILGQNKNLALTALLLELKRLSA</sequence>
<accession>A0ABT9H1Q9</accession>
<keyword evidence="5" id="KW-1185">Reference proteome</keyword>
<dbReference type="NCBIfam" id="TIGR00678">
    <property type="entry name" value="holB"/>
    <property type="match status" value="1"/>
</dbReference>
<dbReference type="Gene3D" id="3.40.50.300">
    <property type="entry name" value="P-loop containing nucleotide triphosphate hydrolases"/>
    <property type="match status" value="1"/>
</dbReference>
<dbReference type="EMBL" id="JAUZVZ010000021">
    <property type="protein sequence ID" value="MDP4537223.1"/>
    <property type="molecule type" value="Genomic_DNA"/>
</dbReference>
<dbReference type="PANTHER" id="PTHR11669:SF8">
    <property type="entry name" value="DNA POLYMERASE III SUBUNIT DELTA"/>
    <property type="match status" value="1"/>
</dbReference>